<accession>A0A0C9YWN9</accession>
<dbReference type="InterPro" id="IPR015943">
    <property type="entry name" value="WD40/YVTN_repeat-like_dom_sf"/>
</dbReference>
<reference evidence="4" key="2">
    <citation type="submission" date="2015-01" db="EMBL/GenBank/DDBJ databases">
        <title>Evolutionary Origins and Diversification of the Mycorrhizal Mutualists.</title>
        <authorList>
            <consortium name="DOE Joint Genome Institute"/>
            <consortium name="Mycorrhizal Genomics Consortium"/>
            <person name="Kohler A."/>
            <person name="Kuo A."/>
            <person name="Nagy L.G."/>
            <person name="Floudas D."/>
            <person name="Copeland A."/>
            <person name="Barry K.W."/>
            <person name="Cichocki N."/>
            <person name="Veneault-Fourrey C."/>
            <person name="LaButti K."/>
            <person name="Lindquist E.A."/>
            <person name="Lipzen A."/>
            <person name="Lundell T."/>
            <person name="Morin E."/>
            <person name="Murat C."/>
            <person name="Riley R."/>
            <person name="Ohm R."/>
            <person name="Sun H."/>
            <person name="Tunlid A."/>
            <person name="Henrissat B."/>
            <person name="Grigoriev I.V."/>
            <person name="Hibbett D.S."/>
            <person name="Martin F."/>
        </authorList>
    </citation>
    <scope>NUCLEOTIDE SEQUENCE [LARGE SCALE GENOMIC DNA]</scope>
    <source>
        <strain evidence="4">441</strain>
    </source>
</reference>
<dbReference type="AlphaFoldDB" id="A0A0C9YWN9"/>
<keyword evidence="4" id="KW-1185">Reference proteome</keyword>
<evidence type="ECO:0000256" key="2">
    <source>
        <dbReference type="ARBA" id="ARBA00022737"/>
    </source>
</evidence>
<sequence>MVAQQNEIVSQSTVNAVAFADEVQAVGGDESGCIRRWKTEEGQQQGPTMQASGTVWSVVVSQDGRWIVSGDYGNKVIVWNATTHEKVLEITEHTHRVFAVDVSSDCTKIASVDGGNARIFSMTSGIRLIPPLQHSTVVGIKFSPDGSRFATASDFSGFRVYSTHNGATLFDSGPGGSIHSPWFVTVLAWPSGGQQLYVSGVGKITCFDFSKSSSSVWSIHETQSWASIASNGRFIACSASTSVSLWDCVSRKQVGSIITHTAEVHSLALSPSGGYLACGLQGGHITIHNLRVVLPSEYFYHRVSVHPFLKLTWP</sequence>
<dbReference type="PANTHER" id="PTHR19848:SF8">
    <property type="entry name" value="F-BOX AND WD REPEAT DOMAIN CONTAINING 7"/>
    <property type="match status" value="1"/>
</dbReference>
<evidence type="ECO:0000313" key="3">
    <source>
        <dbReference type="EMBL" id="KIK21221.1"/>
    </source>
</evidence>
<dbReference type="STRING" id="765257.A0A0C9YWN9"/>
<keyword evidence="2" id="KW-0677">Repeat</keyword>
<reference evidence="3 4" key="1">
    <citation type="submission" date="2014-04" db="EMBL/GenBank/DDBJ databases">
        <authorList>
            <consortium name="DOE Joint Genome Institute"/>
            <person name="Kuo A."/>
            <person name="Kohler A."/>
            <person name="Costa M.D."/>
            <person name="Nagy L.G."/>
            <person name="Floudas D."/>
            <person name="Copeland A."/>
            <person name="Barry K.W."/>
            <person name="Cichocki N."/>
            <person name="Veneault-Fourrey C."/>
            <person name="LaButti K."/>
            <person name="Lindquist E.A."/>
            <person name="Lipzen A."/>
            <person name="Lundell T."/>
            <person name="Morin E."/>
            <person name="Murat C."/>
            <person name="Sun H."/>
            <person name="Tunlid A."/>
            <person name="Henrissat B."/>
            <person name="Grigoriev I.V."/>
            <person name="Hibbett D.S."/>
            <person name="Martin F."/>
            <person name="Nordberg H.P."/>
            <person name="Cantor M.N."/>
            <person name="Hua S.X."/>
        </authorList>
    </citation>
    <scope>NUCLEOTIDE SEQUENCE [LARGE SCALE GENOMIC DNA]</scope>
    <source>
        <strain evidence="3 4">441</strain>
    </source>
</reference>
<dbReference type="InterPro" id="IPR001680">
    <property type="entry name" value="WD40_rpt"/>
</dbReference>
<dbReference type="Proteomes" id="UP000054018">
    <property type="component" value="Unassembled WGS sequence"/>
</dbReference>
<dbReference type="EMBL" id="KN833754">
    <property type="protein sequence ID" value="KIK21221.1"/>
    <property type="molecule type" value="Genomic_DNA"/>
</dbReference>
<dbReference type="Pfam" id="PF00400">
    <property type="entry name" value="WD40"/>
    <property type="match status" value="3"/>
</dbReference>
<evidence type="ECO:0000256" key="1">
    <source>
        <dbReference type="ARBA" id="ARBA00022574"/>
    </source>
</evidence>
<keyword evidence="1" id="KW-0853">WD repeat</keyword>
<protein>
    <submittedName>
        <fullName evidence="3">Uncharacterized protein</fullName>
    </submittedName>
</protein>
<dbReference type="OrthoDB" id="2687506at2759"/>
<dbReference type="SMART" id="SM00320">
    <property type="entry name" value="WD40"/>
    <property type="match status" value="6"/>
</dbReference>
<dbReference type="HOGENOM" id="CLU_028047_0_0_1"/>
<gene>
    <name evidence="3" type="ORF">PISMIDRAFT_655520</name>
</gene>
<dbReference type="PANTHER" id="PTHR19848">
    <property type="entry name" value="WD40 REPEAT PROTEIN"/>
    <property type="match status" value="1"/>
</dbReference>
<evidence type="ECO:0000313" key="4">
    <source>
        <dbReference type="Proteomes" id="UP000054018"/>
    </source>
</evidence>
<proteinExistence type="predicted"/>
<dbReference type="SUPFAM" id="SSF101908">
    <property type="entry name" value="Putative isomerase YbhE"/>
    <property type="match status" value="1"/>
</dbReference>
<dbReference type="Gene3D" id="2.130.10.10">
    <property type="entry name" value="YVTN repeat-like/Quinoprotein amine dehydrogenase"/>
    <property type="match status" value="2"/>
</dbReference>
<name>A0A0C9YWN9_9AGAM</name>
<organism evidence="3 4">
    <name type="scientific">Pisolithus microcarpus 441</name>
    <dbReference type="NCBI Taxonomy" id="765257"/>
    <lineage>
        <taxon>Eukaryota</taxon>
        <taxon>Fungi</taxon>
        <taxon>Dikarya</taxon>
        <taxon>Basidiomycota</taxon>
        <taxon>Agaricomycotina</taxon>
        <taxon>Agaricomycetes</taxon>
        <taxon>Agaricomycetidae</taxon>
        <taxon>Boletales</taxon>
        <taxon>Sclerodermatineae</taxon>
        <taxon>Pisolithaceae</taxon>
        <taxon>Pisolithus</taxon>
    </lineage>
</organism>